<feature type="compositionally biased region" description="Low complexity" evidence="2">
    <location>
        <begin position="667"/>
        <end position="682"/>
    </location>
</feature>
<dbReference type="PANTHER" id="PTHR15715:SF37">
    <property type="entry name" value="LD47843P"/>
    <property type="match status" value="1"/>
</dbReference>
<feature type="compositionally biased region" description="Low complexity" evidence="2">
    <location>
        <begin position="704"/>
        <end position="719"/>
    </location>
</feature>
<evidence type="ECO:0000256" key="3">
    <source>
        <dbReference type="SAM" id="Phobius"/>
    </source>
</evidence>
<feature type="compositionally biased region" description="Low complexity" evidence="2">
    <location>
        <begin position="293"/>
        <end position="310"/>
    </location>
</feature>
<evidence type="ECO:0000313" key="6">
    <source>
        <dbReference type="Proteomes" id="UP000000561"/>
    </source>
</evidence>
<proteinExistence type="predicted"/>
<dbReference type="SMART" id="SM00240">
    <property type="entry name" value="FHA"/>
    <property type="match status" value="1"/>
</dbReference>
<dbReference type="InterPro" id="IPR000253">
    <property type="entry name" value="FHA_dom"/>
</dbReference>
<accession>A0A0D1DTZ4</accession>
<dbReference type="OMA" id="EWESRMR"/>
<dbReference type="eggNOG" id="KOG3872">
    <property type="taxonomic scope" value="Eukaryota"/>
</dbReference>
<dbReference type="VEuPathDB" id="FungiDB:UMAG_04391"/>
<keyword evidence="3" id="KW-0472">Membrane</keyword>
<dbReference type="Gene3D" id="2.60.200.20">
    <property type="match status" value="1"/>
</dbReference>
<feature type="compositionally biased region" description="Basic and acidic residues" evidence="2">
    <location>
        <begin position="839"/>
        <end position="849"/>
    </location>
</feature>
<protein>
    <recommendedName>
        <fullName evidence="4">FHA domain-containing protein</fullName>
    </recommendedName>
</protein>
<keyword evidence="3" id="KW-1133">Transmembrane helix</keyword>
<feature type="compositionally biased region" description="Basic and acidic residues" evidence="2">
    <location>
        <begin position="441"/>
        <end position="456"/>
    </location>
</feature>
<feature type="domain" description="FHA" evidence="4">
    <location>
        <begin position="85"/>
        <end position="141"/>
    </location>
</feature>
<dbReference type="InterPro" id="IPR008984">
    <property type="entry name" value="SMAD_FHA_dom_sf"/>
</dbReference>
<dbReference type="Proteomes" id="UP000000561">
    <property type="component" value="Chromosome 14"/>
</dbReference>
<evidence type="ECO:0000259" key="4">
    <source>
        <dbReference type="PROSITE" id="PS50006"/>
    </source>
</evidence>
<keyword evidence="6" id="KW-1185">Reference proteome</keyword>
<dbReference type="STRING" id="237631.A0A0D1DTZ4"/>
<feature type="compositionally biased region" description="Polar residues" evidence="2">
    <location>
        <begin position="684"/>
        <end position="695"/>
    </location>
</feature>
<dbReference type="RefSeq" id="XP_011391091.1">
    <property type="nucleotide sequence ID" value="XM_011392789.1"/>
</dbReference>
<organism evidence="5 6">
    <name type="scientific">Mycosarcoma maydis</name>
    <name type="common">Corn smut fungus</name>
    <name type="synonym">Ustilago maydis</name>
    <dbReference type="NCBI Taxonomy" id="5270"/>
    <lineage>
        <taxon>Eukaryota</taxon>
        <taxon>Fungi</taxon>
        <taxon>Dikarya</taxon>
        <taxon>Basidiomycota</taxon>
        <taxon>Ustilaginomycotina</taxon>
        <taxon>Ustilaginomycetes</taxon>
        <taxon>Ustilaginales</taxon>
        <taxon>Ustilaginaceae</taxon>
        <taxon>Mycosarcoma</taxon>
    </lineage>
</organism>
<feature type="region of interest" description="Disordered" evidence="2">
    <location>
        <begin position="265"/>
        <end position="329"/>
    </location>
</feature>
<dbReference type="KEGG" id="uma:UMAG_04391"/>
<feature type="compositionally biased region" description="Acidic residues" evidence="2">
    <location>
        <begin position="643"/>
        <end position="658"/>
    </location>
</feature>
<feature type="transmembrane region" description="Helical" evidence="3">
    <location>
        <begin position="854"/>
        <end position="875"/>
    </location>
</feature>
<dbReference type="AlphaFoldDB" id="A0A0D1DTZ4"/>
<dbReference type="OrthoDB" id="687730at2759"/>
<feature type="compositionally biased region" description="Polar residues" evidence="2">
    <location>
        <begin position="782"/>
        <end position="806"/>
    </location>
</feature>
<feature type="region of interest" description="Disordered" evidence="2">
    <location>
        <begin position="439"/>
        <end position="517"/>
    </location>
</feature>
<dbReference type="GO" id="GO:0005737">
    <property type="term" value="C:cytoplasm"/>
    <property type="evidence" value="ECO:0000318"/>
    <property type="project" value="GO_Central"/>
</dbReference>
<keyword evidence="3" id="KW-0812">Transmembrane</keyword>
<evidence type="ECO:0000256" key="1">
    <source>
        <dbReference type="SAM" id="Coils"/>
    </source>
</evidence>
<dbReference type="SUPFAM" id="SSF49879">
    <property type="entry name" value="SMAD/FHA domain"/>
    <property type="match status" value="1"/>
</dbReference>
<name>A0A0D1DTZ4_MYCMD</name>
<feature type="coiled-coil region" evidence="1">
    <location>
        <begin position="524"/>
        <end position="579"/>
    </location>
</feature>
<feature type="region of interest" description="Disordered" evidence="2">
    <location>
        <begin position="643"/>
        <end position="736"/>
    </location>
</feature>
<dbReference type="GeneID" id="23564590"/>
<dbReference type="EMBL" id="CM003153">
    <property type="protein sequence ID" value="KIS67291.1"/>
    <property type="molecule type" value="Genomic_DNA"/>
</dbReference>
<feature type="region of interest" description="Disordered" evidence="2">
    <location>
        <begin position="767"/>
        <end position="811"/>
    </location>
</feature>
<reference evidence="5 6" key="1">
    <citation type="journal article" date="2006" name="Nature">
        <title>Insights from the genome of the biotrophic fungal plant pathogen Ustilago maydis.</title>
        <authorList>
            <person name="Kamper J."/>
            <person name="Kahmann R."/>
            <person name="Bolker M."/>
            <person name="Ma L.J."/>
            <person name="Brefort T."/>
            <person name="Saville B.J."/>
            <person name="Banuett F."/>
            <person name="Kronstad J.W."/>
            <person name="Gold S.E."/>
            <person name="Muller O."/>
            <person name="Perlin M.H."/>
            <person name="Wosten H.A."/>
            <person name="de Vries R."/>
            <person name="Ruiz-Herrera J."/>
            <person name="Reynaga-Pena C.G."/>
            <person name="Snetselaar K."/>
            <person name="McCann M."/>
            <person name="Perez-Martin J."/>
            <person name="Feldbrugge M."/>
            <person name="Basse C.W."/>
            <person name="Steinberg G."/>
            <person name="Ibeas J.I."/>
            <person name="Holloman W."/>
            <person name="Guzman P."/>
            <person name="Farman M."/>
            <person name="Stajich J.E."/>
            <person name="Sentandreu R."/>
            <person name="Gonzalez-Prieto J.M."/>
            <person name="Kennell J.C."/>
            <person name="Molina L."/>
            <person name="Schirawski J."/>
            <person name="Mendoza-Mendoza A."/>
            <person name="Greilinger D."/>
            <person name="Munch K."/>
            <person name="Rossel N."/>
            <person name="Scherer M."/>
            <person name="Vranes M."/>
            <person name="Ladendorf O."/>
            <person name="Vincon V."/>
            <person name="Fuchs U."/>
            <person name="Sandrock B."/>
            <person name="Meng S."/>
            <person name="Ho E.C."/>
            <person name="Cahill M.J."/>
            <person name="Boyce K.J."/>
            <person name="Klose J."/>
            <person name="Klosterman S.J."/>
            <person name="Deelstra H.J."/>
            <person name="Ortiz-Castellanos L."/>
            <person name="Li W."/>
            <person name="Sanchez-Alonso P."/>
            <person name="Schreier P.H."/>
            <person name="Hauser-Hahn I."/>
            <person name="Vaupel M."/>
            <person name="Koopmann E."/>
            <person name="Friedrich G."/>
            <person name="Voss H."/>
            <person name="Schluter T."/>
            <person name="Margolis J."/>
            <person name="Platt D."/>
            <person name="Swimmer C."/>
            <person name="Gnirke A."/>
            <person name="Chen F."/>
            <person name="Vysotskaia V."/>
            <person name="Mannhaupt G."/>
            <person name="Guldener U."/>
            <person name="Munsterkotter M."/>
            <person name="Haase D."/>
            <person name="Oesterheld M."/>
            <person name="Mewes H.W."/>
            <person name="Mauceli E.W."/>
            <person name="DeCaprio D."/>
            <person name="Wade C.M."/>
            <person name="Butler J."/>
            <person name="Young S."/>
            <person name="Jaffe D.B."/>
            <person name="Calvo S."/>
            <person name="Nusbaum C."/>
            <person name="Galagan J."/>
            <person name="Birren B.W."/>
        </authorList>
    </citation>
    <scope>NUCLEOTIDE SEQUENCE [LARGE SCALE GENOMIC DNA]</scope>
    <source>
        <strain evidence="6">DSM 14603 / FGSC 9021 / UM521</strain>
    </source>
</reference>
<dbReference type="InParanoid" id="A0A0D1DTZ4"/>
<feature type="region of interest" description="Disordered" evidence="2">
    <location>
        <begin position="824"/>
        <end position="849"/>
    </location>
</feature>
<keyword evidence="1" id="KW-0175">Coiled coil</keyword>
<evidence type="ECO:0000313" key="5">
    <source>
        <dbReference type="EMBL" id="KIS67291.1"/>
    </source>
</evidence>
<sequence length="890" mass="95541">MQSLMGGTPMANAPSNLGISAAPSAPSTTALANGFKPANSPVYSNAEAAANAQGLVYPSLHLHPLNDTFAPKQISLAPPGPNNRIKIGRQTNAKTVPNPTNGYFDSKVLSRMHAEVWSQNGKVYIKDVKSSNGTFINGERLSPEAQESDVFELHNEDMVEFGIDIVGDDNKTIIHHKVACRVYLVLTAEDALSLRHDFASLYRGGMHGGPLGSNGVGPGAEGGLRRTKAGFSFDHVLSKLQSELQRSKDTWNDLGSLTTTMHDIHETLGGSAPPLSSAPYPHLVPAPPGSLNAQALQQHQLQHQQQQEQQEQQRAKDAETQATTDAHSATISALQTQLSETQSSLAAHVEKIRSLESILLEHDSIKREVSTIKLQMEQAKRELDAVASASSSSSSSSSLPPAHAINGFGTIRGANHLLHSFQHDDWDDGASTASVETVTQNKDDDHDHDHDDDHVGPRAPPDMPPQLASDQAEHDTHATAASTLSAQDAASSASSASDAPSSALTHHNLSKQSDERDLELRAQNEALSARLEQLATQLEQALALSRGLQDQHAQVTDTVKTLEQRVHILEKEVEQNAAAPPSTLASQQSTAELLNGIEGRWTEFRTEFEESWRKERKGLQTERDELRQVVRAWDEANRRMEEELNGDDDGAEADEQEQDSTASGVTAAAAAAPAAPASPASPDFESSSSQPQDASTADGAMRASSSSSLSLNGPNSNSSRSKRGNGRRSKRHVNSALRSLLYGSATAGLMLERESRDSDDYERWNHASRSRLPHRSPDDDALSTSQSVRSIADSTSTRPSDSTEITTPDLATDVAANDASALDSHPIKHDQHHPHSRHARDGGADSRNAQERAIGPQTLAAAGVVFVGLTAWILAGKDLARFNMTLTGKP</sequence>
<dbReference type="InterPro" id="IPR051176">
    <property type="entry name" value="Cent_Immune-Sig_Mod"/>
</dbReference>
<dbReference type="PANTHER" id="PTHR15715">
    <property type="entry name" value="CENTROSOMAL PROTEIN OF 170 KDA"/>
    <property type="match status" value="1"/>
</dbReference>
<gene>
    <name evidence="5" type="ORF">UMAG_04391</name>
</gene>
<feature type="coiled-coil region" evidence="1">
    <location>
        <begin position="609"/>
        <end position="643"/>
    </location>
</feature>
<feature type="compositionally biased region" description="Low complexity" evidence="2">
    <location>
        <begin position="478"/>
        <end position="504"/>
    </location>
</feature>
<evidence type="ECO:0000256" key="2">
    <source>
        <dbReference type="SAM" id="MobiDB-lite"/>
    </source>
</evidence>
<dbReference type="Pfam" id="PF00498">
    <property type="entry name" value="FHA"/>
    <property type="match status" value="1"/>
</dbReference>
<feature type="compositionally biased region" description="Basic residues" evidence="2">
    <location>
        <begin position="720"/>
        <end position="733"/>
    </location>
</feature>
<feature type="compositionally biased region" description="Polar residues" evidence="2">
    <location>
        <begin position="320"/>
        <end position="329"/>
    </location>
</feature>
<dbReference type="PROSITE" id="PS50006">
    <property type="entry name" value="FHA_DOMAIN"/>
    <property type="match status" value="1"/>
</dbReference>